<dbReference type="GO" id="GO:0051256">
    <property type="term" value="P:mitotic spindle midzone assembly"/>
    <property type="evidence" value="ECO:0007669"/>
    <property type="project" value="TreeGrafter"/>
</dbReference>
<dbReference type="Pfam" id="PF00130">
    <property type="entry name" value="C1_1"/>
    <property type="match status" value="1"/>
</dbReference>
<accession>A0A0A9W1E4</accession>
<reference evidence="8" key="2">
    <citation type="submission" date="2014-07" db="EMBL/GenBank/DDBJ databases">
        <authorList>
            <person name="Hull J."/>
        </authorList>
    </citation>
    <scope>NUCLEOTIDE SEQUENCE</scope>
</reference>
<dbReference type="GO" id="GO:0005634">
    <property type="term" value="C:nucleus"/>
    <property type="evidence" value="ECO:0007669"/>
    <property type="project" value="TreeGrafter"/>
</dbReference>
<dbReference type="GO" id="GO:0097149">
    <property type="term" value="C:centralspindlin complex"/>
    <property type="evidence" value="ECO:0007669"/>
    <property type="project" value="TreeGrafter"/>
</dbReference>
<dbReference type="AlphaFoldDB" id="A0A0A9W1E4"/>
<dbReference type="SUPFAM" id="SSF48350">
    <property type="entry name" value="GTPase activation domain, GAP"/>
    <property type="match status" value="1"/>
</dbReference>
<dbReference type="EMBL" id="GBHO01041335">
    <property type="protein sequence ID" value="JAG02269.1"/>
    <property type="molecule type" value="Transcribed_RNA"/>
</dbReference>
<gene>
    <name evidence="8" type="primary">Racgap1_1</name>
    <name evidence="7" type="synonym">Racgap1_0</name>
    <name evidence="11" type="synonym">Racgap1_2</name>
    <name evidence="10" type="synonym">Racgap1_3</name>
    <name evidence="9" type="synonym">Racgap1_4</name>
    <name evidence="9" type="ORF">CM83_74287</name>
    <name evidence="10" type="ORF">CM83_74289</name>
    <name evidence="11" type="ORF">CM83_74290</name>
    <name evidence="7" type="ORF">CM83_74292</name>
    <name evidence="8" type="ORF">CM83_74293</name>
</gene>
<dbReference type="GO" id="GO:0046872">
    <property type="term" value="F:metal ion binding"/>
    <property type="evidence" value="ECO:0007669"/>
    <property type="project" value="UniProtKB-KW"/>
</dbReference>
<dbReference type="PANTHER" id="PTHR46199:SF3">
    <property type="entry name" value="RAC GTPASE-ACTIVATING PROTEIN 1"/>
    <property type="match status" value="1"/>
</dbReference>
<evidence type="ECO:0000259" key="5">
    <source>
        <dbReference type="PROSITE" id="PS50081"/>
    </source>
</evidence>
<dbReference type="InterPro" id="IPR046349">
    <property type="entry name" value="C1-like_sf"/>
</dbReference>
<evidence type="ECO:0000256" key="2">
    <source>
        <dbReference type="ARBA" id="ARBA00022833"/>
    </source>
</evidence>
<feature type="region of interest" description="Disordered" evidence="4">
    <location>
        <begin position="563"/>
        <end position="601"/>
    </location>
</feature>
<dbReference type="Gene3D" id="1.10.555.10">
    <property type="entry name" value="Rho GTPase activation protein"/>
    <property type="match status" value="1"/>
</dbReference>
<dbReference type="EMBL" id="GBHO01041338">
    <property type="protein sequence ID" value="JAG02266.1"/>
    <property type="molecule type" value="Transcribed_RNA"/>
</dbReference>
<dbReference type="EMBL" id="GBHO01041336">
    <property type="protein sequence ID" value="JAG02268.1"/>
    <property type="molecule type" value="Transcribed_RNA"/>
</dbReference>
<keyword evidence="2" id="KW-0862">Zinc</keyword>
<evidence type="ECO:0000259" key="6">
    <source>
        <dbReference type="PROSITE" id="PS50238"/>
    </source>
</evidence>
<reference evidence="8" key="1">
    <citation type="journal article" date="2014" name="PLoS ONE">
        <title>Transcriptome-Based Identification of ABC Transporters in the Western Tarnished Plant Bug Lygus hesperus.</title>
        <authorList>
            <person name="Hull J.J."/>
            <person name="Chaney K."/>
            <person name="Geib S.M."/>
            <person name="Fabrick J.A."/>
            <person name="Brent C.S."/>
            <person name="Walsh D."/>
            <person name="Lavine L.C."/>
        </authorList>
    </citation>
    <scope>NUCLEOTIDE SEQUENCE</scope>
</reference>
<keyword evidence="1" id="KW-0479">Metal-binding</keyword>
<dbReference type="GO" id="GO:0000281">
    <property type="term" value="P:mitotic cytokinesis"/>
    <property type="evidence" value="ECO:0007669"/>
    <property type="project" value="TreeGrafter"/>
</dbReference>
<sequence length="601" mass="67506">MEGTMFDTLDEFDRMIKEVRQVLDAGPRLVENFMHAIDIIEELHVKLEGKDDEVQCLENKLTKANENLTVLEQKLNGARKRFDEEKEKNRKLEDDLKTYLEQIEVVRGVLNDRNIGLPESTMARLSFIQSCGDYDRDRLDTIEEAETTGSVITDLSYTREEDELLNDSPVQRSKKRPLLEKENEDPNKRRKSTFKSFEVKNGERLVATTTVTVEPNGPLTATSIIENVSTPTGVKNNAPRSKLGQYSSDSNINSVDMDAVPIKKPSSTTSLNSQCSPFKMNSIKNRPHNFVQKAVLKGEVCNACNRRIRFASVDYKCKDCKALIHSYCLARAPLPCVPLGVTPGKKEKGGKIGDFTPLTAPMVPPLVIHCIKEIEARGLNEVGLYRIPGNDREVKSLKEKLLRGRGVPNLSEVPDIHTVSGTLKEFLRTLKEPIITTVRWSEFVQAAMMQNDEERRERLLDIISELPQPNRDTLCYLVLHLQKVAESPETMMGPSNLSTVFGQTIVGMSTMNPAEPYKEANFANQVMLELIKIPGDHYETLLSDVENQPAVLPSTPSANNLKYFISSPNTVKGKDRDAHGSQEPPTPGSVCIKRHRRSKSF</sequence>
<feature type="domain" description="Rho-GAP" evidence="6">
    <location>
        <begin position="356"/>
        <end position="538"/>
    </location>
</feature>
<evidence type="ECO:0000313" key="8">
    <source>
        <dbReference type="EMBL" id="JAG02267.1"/>
    </source>
</evidence>
<dbReference type="Gene3D" id="3.30.60.20">
    <property type="match status" value="1"/>
</dbReference>
<evidence type="ECO:0000313" key="11">
    <source>
        <dbReference type="EMBL" id="JAG02270.1"/>
    </source>
</evidence>
<dbReference type="PROSITE" id="PS50238">
    <property type="entry name" value="RHOGAP"/>
    <property type="match status" value="1"/>
</dbReference>
<name>A0A0A9W1E4_LYGHE</name>
<dbReference type="SMART" id="SM00109">
    <property type="entry name" value="C1"/>
    <property type="match status" value="1"/>
</dbReference>
<feature type="compositionally biased region" description="Basic and acidic residues" evidence="4">
    <location>
        <begin position="177"/>
        <end position="187"/>
    </location>
</feature>
<dbReference type="SMART" id="SM00324">
    <property type="entry name" value="RhoGAP"/>
    <property type="match status" value="1"/>
</dbReference>
<dbReference type="PANTHER" id="PTHR46199">
    <property type="entry name" value="RAC GTPASE-ACTIVATING PROTEIN 1"/>
    <property type="match status" value="1"/>
</dbReference>
<dbReference type="PROSITE" id="PS00479">
    <property type="entry name" value="ZF_DAG_PE_1"/>
    <property type="match status" value="1"/>
</dbReference>
<dbReference type="CDD" id="cd20821">
    <property type="entry name" value="C1_MgcRacGAP"/>
    <property type="match status" value="1"/>
</dbReference>
<protein>
    <submittedName>
        <fullName evidence="8">Rac GTPase-activating protein 1</fullName>
    </submittedName>
</protein>
<dbReference type="GO" id="GO:0007266">
    <property type="term" value="P:Rho protein signal transduction"/>
    <property type="evidence" value="ECO:0007669"/>
    <property type="project" value="TreeGrafter"/>
</dbReference>
<proteinExistence type="predicted"/>
<feature type="coiled-coil region" evidence="3">
    <location>
        <begin position="40"/>
        <end position="102"/>
    </location>
</feature>
<evidence type="ECO:0000313" key="9">
    <source>
        <dbReference type="EMBL" id="JAG02268.1"/>
    </source>
</evidence>
<dbReference type="GO" id="GO:0032154">
    <property type="term" value="C:cleavage furrow"/>
    <property type="evidence" value="ECO:0007669"/>
    <property type="project" value="TreeGrafter"/>
</dbReference>
<feature type="domain" description="Phorbol-ester/DAG-type" evidence="5">
    <location>
        <begin position="287"/>
        <end position="336"/>
    </location>
</feature>
<dbReference type="SUPFAM" id="SSF57889">
    <property type="entry name" value="Cysteine-rich domain"/>
    <property type="match status" value="1"/>
</dbReference>
<feature type="region of interest" description="Disordered" evidence="4">
    <location>
        <begin position="231"/>
        <end position="250"/>
    </location>
</feature>
<evidence type="ECO:0000256" key="4">
    <source>
        <dbReference type="SAM" id="MobiDB-lite"/>
    </source>
</evidence>
<dbReference type="GO" id="GO:0051233">
    <property type="term" value="C:spindle midzone"/>
    <property type="evidence" value="ECO:0007669"/>
    <property type="project" value="TreeGrafter"/>
</dbReference>
<dbReference type="EMBL" id="GBHO01041337">
    <property type="protein sequence ID" value="JAG02267.1"/>
    <property type="molecule type" value="Transcribed_RNA"/>
</dbReference>
<dbReference type="PROSITE" id="PS50081">
    <property type="entry name" value="ZF_DAG_PE_2"/>
    <property type="match status" value="1"/>
</dbReference>
<dbReference type="InterPro" id="IPR002219">
    <property type="entry name" value="PKC_DAG/PE"/>
</dbReference>
<evidence type="ECO:0000256" key="1">
    <source>
        <dbReference type="ARBA" id="ARBA00022723"/>
    </source>
</evidence>
<dbReference type="GO" id="GO:0030496">
    <property type="term" value="C:midbody"/>
    <property type="evidence" value="ECO:0007669"/>
    <property type="project" value="TreeGrafter"/>
</dbReference>
<feature type="compositionally biased region" description="Basic residues" evidence="4">
    <location>
        <begin position="592"/>
        <end position="601"/>
    </location>
</feature>
<dbReference type="EMBL" id="GBHO01041334">
    <property type="protein sequence ID" value="JAG02270.1"/>
    <property type="molecule type" value="Transcribed_RNA"/>
</dbReference>
<dbReference type="InterPro" id="IPR008936">
    <property type="entry name" value="Rho_GTPase_activation_prot"/>
</dbReference>
<evidence type="ECO:0000313" key="7">
    <source>
        <dbReference type="EMBL" id="JAG02266.1"/>
    </source>
</evidence>
<dbReference type="GO" id="GO:0005096">
    <property type="term" value="F:GTPase activator activity"/>
    <property type="evidence" value="ECO:0007669"/>
    <property type="project" value="TreeGrafter"/>
</dbReference>
<dbReference type="Pfam" id="PF00620">
    <property type="entry name" value="RhoGAP"/>
    <property type="match status" value="1"/>
</dbReference>
<dbReference type="InterPro" id="IPR000198">
    <property type="entry name" value="RhoGAP_dom"/>
</dbReference>
<feature type="region of interest" description="Disordered" evidence="4">
    <location>
        <begin position="160"/>
        <end position="192"/>
    </location>
</feature>
<evidence type="ECO:0000256" key="3">
    <source>
        <dbReference type="SAM" id="Coils"/>
    </source>
</evidence>
<keyword evidence="3" id="KW-0175">Coiled coil</keyword>
<organism evidence="8">
    <name type="scientific">Lygus hesperus</name>
    <name type="common">Western plant bug</name>
    <dbReference type="NCBI Taxonomy" id="30085"/>
    <lineage>
        <taxon>Eukaryota</taxon>
        <taxon>Metazoa</taxon>
        <taxon>Ecdysozoa</taxon>
        <taxon>Arthropoda</taxon>
        <taxon>Hexapoda</taxon>
        <taxon>Insecta</taxon>
        <taxon>Pterygota</taxon>
        <taxon>Neoptera</taxon>
        <taxon>Paraneoptera</taxon>
        <taxon>Hemiptera</taxon>
        <taxon>Heteroptera</taxon>
        <taxon>Panheteroptera</taxon>
        <taxon>Cimicomorpha</taxon>
        <taxon>Miridae</taxon>
        <taxon>Mirini</taxon>
        <taxon>Lygus</taxon>
    </lineage>
</organism>
<evidence type="ECO:0000313" key="10">
    <source>
        <dbReference type="EMBL" id="JAG02269.1"/>
    </source>
</evidence>